<dbReference type="InterPro" id="IPR003591">
    <property type="entry name" value="Leu-rich_rpt_typical-subtyp"/>
</dbReference>
<dbReference type="InterPro" id="IPR011009">
    <property type="entry name" value="Kinase-like_dom_sf"/>
</dbReference>
<dbReference type="PROSITE" id="PS00108">
    <property type="entry name" value="PROTEIN_KINASE_ST"/>
    <property type="match status" value="1"/>
</dbReference>
<reference evidence="29" key="1">
    <citation type="submission" date="2024-10" db="EMBL/GenBank/DDBJ databases">
        <authorList>
            <person name="Ryan C."/>
        </authorList>
    </citation>
    <scope>NUCLEOTIDE SEQUENCE [LARGE SCALE GENOMIC DNA]</scope>
</reference>
<keyword evidence="16 26" id="KW-0067">ATP-binding</keyword>
<dbReference type="AlphaFoldDB" id="A0ABC8ZWY5"/>
<dbReference type="FunFam" id="1.10.510.10:FF:000358">
    <property type="entry name" value="Putative leucine-rich repeat receptor-like serine/threonine-protein kinase"/>
    <property type="match status" value="1"/>
</dbReference>
<gene>
    <name evidence="29" type="ORF">URODEC1_LOCUS48904</name>
</gene>
<dbReference type="Pfam" id="PF13855">
    <property type="entry name" value="LRR_8"/>
    <property type="match status" value="1"/>
</dbReference>
<dbReference type="InterPro" id="IPR013210">
    <property type="entry name" value="LRR_N_plant-typ"/>
</dbReference>
<comment type="similarity">
    <text evidence="4">Belongs to the protein kinase superfamily. Ser/Thr protein kinase family.</text>
</comment>
<dbReference type="Pfam" id="PF23598">
    <property type="entry name" value="LRR_14"/>
    <property type="match status" value="1"/>
</dbReference>
<comment type="function">
    <text evidence="24">The processed protein kinase Xa21 chain released by protein cleavage after X.oryzae pv. oryzae protein Ax21 detection translocates into the nucleus where it can bind and regulate WRKY62, a transcription factor. Confers resistance to the bacterial pathogen X.oryzae pv. oryzae (Xoo).</text>
</comment>
<evidence type="ECO:0000256" key="25">
    <source>
        <dbReference type="ARBA" id="ARBA00072040"/>
    </source>
</evidence>
<dbReference type="PANTHER" id="PTHR48053">
    <property type="entry name" value="LEUCINE RICH REPEAT FAMILY PROTEIN, EXPRESSED"/>
    <property type="match status" value="1"/>
</dbReference>
<keyword evidence="7" id="KW-0723">Serine/threonine-protein kinase</keyword>
<keyword evidence="12 27" id="KW-0732">Signal</keyword>
<evidence type="ECO:0000256" key="27">
    <source>
        <dbReference type="SAM" id="SignalP"/>
    </source>
</evidence>
<feature type="domain" description="Protein kinase" evidence="28">
    <location>
        <begin position="604"/>
        <end position="906"/>
    </location>
</feature>
<dbReference type="InterPro" id="IPR000719">
    <property type="entry name" value="Prot_kinase_dom"/>
</dbReference>
<dbReference type="InterPro" id="IPR032675">
    <property type="entry name" value="LRR_dom_sf"/>
</dbReference>
<keyword evidence="8" id="KW-0597">Phosphoprotein</keyword>
<evidence type="ECO:0000256" key="2">
    <source>
        <dbReference type="ARBA" id="ARBA00004389"/>
    </source>
</evidence>
<comment type="catalytic activity">
    <reaction evidence="22">
        <text>L-seryl-[protein] + ATP = O-phospho-L-seryl-[protein] + ADP + H(+)</text>
        <dbReference type="Rhea" id="RHEA:17989"/>
        <dbReference type="Rhea" id="RHEA-COMP:9863"/>
        <dbReference type="Rhea" id="RHEA-COMP:11604"/>
        <dbReference type="ChEBI" id="CHEBI:15378"/>
        <dbReference type="ChEBI" id="CHEBI:29999"/>
        <dbReference type="ChEBI" id="CHEBI:30616"/>
        <dbReference type="ChEBI" id="CHEBI:83421"/>
        <dbReference type="ChEBI" id="CHEBI:456216"/>
        <dbReference type="EC" id="2.7.11.1"/>
    </reaction>
</comment>
<keyword evidence="6" id="KW-1003">Cell membrane</keyword>
<dbReference type="InterPro" id="IPR017441">
    <property type="entry name" value="Protein_kinase_ATP_BS"/>
</dbReference>
<dbReference type="InterPro" id="IPR055414">
    <property type="entry name" value="LRR_R13L4/SHOC2-like"/>
</dbReference>
<dbReference type="PROSITE" id="PS50011">
    <property type="entry name" value="PROTEIN_KINASE_DOM"/>
    <property type="match status" value="1"/>
</dbReference>
<name>A0ABC8ZWY5_9POAL</name>
<evidence type="ECO:0000256" key="10">
    <source>
        <dbReference type="ARBA" id="ARBA00022679"/>
    </source>
</evidence>
<accession>A0ABC8ZWY5</accession>
<evidence type="ECO:0000256" key="4">
    <source>
        <dbReference type="ARBA" id="ARBA00008684"/>
    </source>
</evidence>
<evidence type="ECO:0000256" key="19">
    <source>
        <dbReference type="ARBA" id="ARBA00023170"/>
    </source>
</evidence>
<dbReference type="EMBL" id="OZ075112">
    <property type="protein sequence ID" value="CAL4968245.1"/>
    <property type="molecule type" value="Genomic_DNA"/>
</dbReference>
<evidence type="ECO:0000256" key="23">
    <source>
        <dbReference type="ARBA" id="ARBA00054320"/>
    </source>
</evidence>
<dbReference type="Gene3D" id="1.10.510.10">
    <property type="entry name" value="Transferase(Phosphotransferase) domain 1"/>
    <property type="match status" value="1"/>
</dbReference>
<evidence type="ECO:0000256" key="15">
    <source>
        <dbReference type="ARBA" id="ARBA00022777"/>
    </source>
</evidence>
<evidence type="ECO:0000256" key="12">
    <source>
        <dbReference type="ARBA" id="ARBA00022729"/>
    </source>
</evidence>
<evidence type="ECO:0000256" key="22">
    <source>
        <dbReference type="ARBA" id="ARBA00048679"/>
    </source>
</evidence>
<feature type="binding site" evidence="26">
    <location>
        <position position="633"/>
    </location>
    <ligand>
        <name>ATP</name>
        <dbReference type="ChEBI" id="CHEBI:30616"/>
    </ligand>
</feature>
<dbReference type="PANTHER" id="PTHR48053:SF6">
    <property type="entry name" value="PROTEIN KINASE DOMAIN-CONTAINING PROTEIN"/>
    <property type="match status" value="1"/>
</dbReference>
<dbReference type="GO" id="GO:0005524">
    <property type="term" value="F:ATP binding"/>
    <property type="evidence" value="ECO:0007669"/>
    <property type="project" value="UniProtKB-UniRule"/>
</dbReference>
<evidence type="ECO:0000256" key="7">
    <source>
        <dbReference type="ARBA" id="ARBA00022527"/>
    </source>
</evidence>
<evidence type="ECO:0000256" key="3">
    <source>
        <dbReference type="ARBA" id="ARBA00004479"/>
    </source>
</evidence>
<keyword evidence="11" id="KW-0812">Transmembrane</keyword>
<dbReference type="InterPro" id="IPR008271">
    <property type="entry name" value="Ser/Thr_kinase_AS"/>
</dbReference>
<evidence type="ECO:0000256" key="11">
    <source>
        <dbReference type="ARBA" id="ARBA00022692"/>
    </source>
</evidence>
<dbReference type="InterPro" id="IPR001611">
    <property type="entry name" value="Leu-rich_rpt"/>
</dbReference>
<keyword evidence="30" id="KW-1185">Reference proteome</keyword>
<dbReference type="SMART" id="SM00369">
    <property type="entry name" value="LRR_TYP"/>
    <property type="match status" value="10"/>
</dbReference>
<evidence type="ECO:0000256" key="5">
    <source>
        <dbReference type="ARBA" id="ARBA00012513"/>
    </source>
</evidence>
<dbReference type="PRINTS" id="PR00019">
    <property type="entry name" value="LEURICHRPT"/>
</dbReference>
<dbReference type="GO" id="GO:0004674">
    <property type="term" value="F:protein serine/threonine kinase activity"/>
    <property type="evidence" value="ECO:0007669"/>
    <property type="project" value="UniProtKB-KW"/>
</dbReference>
<evidence type="ECO:0000256" key="16">
    <source>
        <dbReference type="ARBA" id="ARBA00022840"/>
    </source>
</evidence>
<organism evidence="29 30">
    <name type="scientific">Urochloa decumbens</name>
    <dbReference type="NCBI Taxonomy" id="240449"/>
    <lineage>
        <taxon>Eukaryota</taxon>
        <taxon>Viridiplantae</taxon>
        <taxon>Streptophyta</taxon>
        <taxon>Embryophyta</taxon>
        <taxon>Tracheophyta</taxon>
        <taxon>Spermatophyta</taxon>
        <taxon>Magnoliopsida</taxon>
        <taxon>Liliopsida</taxon>
        <taxon>Poales</taxon>
        <taxon>Poaceae</taxon>
        <taxon>PACMAD clade</taxon>
        <taxon>Panicoideae</taxon>
        <taxon>Panicodae</taxon>
        <taxon>Paniceae</taxon>
        <taxon>Melinidinae</taxon>
        <taxon>Urochloa</taxon>
    </lineage>
</organism>
<keyword evidence="10" id="KW-0808">Transferase</keyword>
<evidence type="ECO:0000313" key="30">
    <source>
        <dbReference type="Proteomes" id="UP001497457"/>
    </source>
</evidence>
<evidence type="ECO:0000259" key="28">
    <source>
        <dbReference type="PROSITE" id="PS50011"/>
    </source>
</evidence>
<dbReference type="InterPro" id="IPR051716">
    <property type="entry name" value="Plant_RL_S/T_kinase"/>
</dbReference>
<evidence type="ECO:0000256" key="21">
    <source>
        <dbReference type="ARBA" id="ARBA00047899"/>
    </source>
</evidence>
<evidence type="ECO:0000256" key="24">
    <source>
        <dbReference type="ARBA" id="ARBA00056628"/>
    </source>
</evidence>
<keyword evidence="14 26" id="KW-0547">Nucleotide-binding</keyword>
<dbReference type="SUPFAM" id="SSF52058">
    <property type="entry name" value="L domain-like"/>
    <property type="match status" value="2"/>
</dbReference>
<feature type="signal peptide" evidence="27">
    <location>
        <begin position="1"/>
        <end position="23"/>
    </location>
</feature>
<evidence type="ECO:0000313" key="29">
    <source>
        <dbReference type="EMBL" id="CAL4968245.1"/>
    </source>
</evidence>
<evidence type="ECO:0000256" key="6">
    <source>
        <dbReference type="ARBA" id="ARBA00022475"/>
    </source>
</evidence>
<keyword evidence="19" id="KW-0675">Receptor</keyword>
<dbReference type="Pfam" id="PF08263">
    <property type="entry name" value="LRRNT_2"/>
    <property type="match status" value="1"/>
</dbReference>
<dbReference type="Gene3D" id="3.30.200.20">
    <property type="entry name" value="Phosphorylase Kinase, domain 1"/>
    <property type="match status" value="1"/>
</dbReference>
<dbReference type="Proteomes" id="UP001497457">
    <property type="component" value="Chromosome 2b"/>
</dbReference>
<comment type="function">
    <text evidence="23">Receptor kinase that detects X.oryzae pv. oryzae protein Ax21 to promote innate immunity. Following X.oryzae pv. oryzae protein Ax21 detection, undergoes cleavage, releasing the processed protein kinase Xa21 chain.</text>
</comment>
<sequence>MCDNQKVKLAMLMLLALLLMSHGVGNVCCSTAPENSTDMLALLDFRATTKDPIGSLSSWSTSIHYCKWRGVVCNPKKHGQVTALKLANQGLSGPIASSVGNLTFLHTLDLSSNQLFGKIPHLNNLQKMQVLNLGYNSLDGIIPDTFANCSNLKELHLNHNLLRGAIPREIGHLKNLVFFALNNNNLTGTIPATLGNITQLEQIYLEYNQLEGTIPDDLSQFLNIAVLGLGANRLSGTIPESLFNLSSLEYLELRENQLSSSLPSSMGDRLSNLQQLYLGHNMLEGPIPESLGNASLLQGVFFQSNNFTNQIPSSLGKLSRLSTLDLSTNMLQANDSQSWGFLDALGKCRSLQQLELSNNQLQGVIPSSVGKLPPTLQSLLLGGNKLIGTVPPSMGNLSRLIELTLDKNSLTGTIIHWLGNLKELQSLYLRENYFNGPIPTIIGNLTHLVLLYLDNNAFEGPIPSSLGRPPLLLKLDLSHNNLEGSIPPEVGNLKQLVNLHLGSNKLIGEIPDDLGQCQNLATIQMGQNILTGGIPVSFGNLKSLNILNLSDNELSGTIPTVLSDLTLLIHRKQTTRRPYLLLFSFGKKFPVVSYKDLTQATGNFSESNLIGRGSYGSVYKGKLTHAKIQVAIKVFDLKIRCANRSFVSECEVFRDIRHRNLLPILTACSTINNTGDDFKALIYEFMLNGNLDTWLHHRRACVAPKGLSLVQRISIIVDNADALAYLHHDCGRPIAHCDVKPTNILLDDDMNAYLGDFGIASLIIDSRPTTLEHSCSNSSVAMTGTIGYIPPEYAQSVHATTHGDVYSFGIVLLEMLIGKRPTDSLFEDGLSIVSLMERSFPDQVFCTIDAHIQEECKDLIQSKAQTENEVYRYWLCMVQVALSCTRSFPRERMNMREVAINLHSVRRSYVAAIK</sequence>
<dbReference type="Pfam" id="PF00560">
    <property type="entry name" value="LRR_1"/>
    <property type="match status" value="4"/>
</dbReference>
<evidence type="ECO:0000256" key="9">
    <source>
        <dbReference type="ARBA" id="ARBA00022614"/>
    </source>
</evidence>
<comment type="subcellular location">
    <subcellularLocation>
        <location evidence="1">Cell membrane</location>
        <topology evidence="1">Single-pass membrane protein</topology>
    </subcellularLocation>
    <subcellularLocation>
        <location evidence="2">Endoplasmic reticulum membrane</location>
        <topology evidence="2">Single-pass membrane protein</topology>
    </subcellularLocation>
    <subcellularLocation>
        <location evidence="3">Membrane</location>
        <topology evidence="3">Single-pass type I membrane protein</topology>
    </subcellularLocation>
</comment>
<evidence type="ECO:0000256" key="20">
    <source>
        <dbReference type="ARBA" id="ARBA00023180"/>
    </source>
</evidence>
<dbReference type="FunFam" id="3.80.10.10:FF:000095">
    <property type="entry name" value="LRR receptor-like serine/threonine-protein kinase GSO1"/>
    <property type="match status" value="1"/>
</dbReference>
<keyword evidence="15" id="KW-0418">Kinase</keyword>
<dbReference type="SUPFAM" id="SSF56112">
    <property type="entry name" value="Protein kinase-like (PK-like)"/>
    <property type="match status" value="1"/>
</dbReference>
<keyword evidence="18" id="KW-0472">Membrane</keyword>
<dbReference type="FunFam" id="3.80.10.10:FF:000101">
    <property type="entry name" value="LRR receptor-like serine/threonine-protein kinase ERECTA"/>
    <property type="match status" value="1"/>
</dbReference>
<dbReference type="Pfam" id="PF00069">
    <property type="entry name" value="Pkinase"/>
    <property type="match status" value="1"/>
</dbReference>
<evidence type="ECO:0000256" key="1">
    <source>
        <dbReference type="ARBA" id="ARBA00004162"/>
    </source>
</evidence>
<dbReference type="SMART" id="SM00220">
    <property type="entry name" value="S_TKc"/>
    <property type="match status" value="1"/>
</dbReference>
<evidence type="ECO:0000256" key="17">
    <source>
        <dbReference type="ARBA" id="ARBA00022989"/>
    </source>
</evidence>
<evidence type="ECO:0000256" key="8">
    <source>
        <dbReference type="ARBA" id="ARBA00022553"/>
    </source>
</evidence>
<dbReference type="GO" id="GO:0005789">
    <property type="term" value="C:endoplasmic reticulum membrane"/>
    <property type="evidence" value="ECO:0007669"/>
    <property type="project" value="UniProtKB-SubCell"/>
</dbReference>
<evidence type="ECO:0000256" key="26">
    <source>
        <dbReference type="PROSITE-ProRule" id="PRU10141"/>
    </source>
</evidence>
<dbReference type="PROSITE" id="PS51450">
    <property type="entry name" value="LRR"/>
    <property type="match status" value="1"/>
</dbReference>
<comment type="catalytic activity">
    <reaction evidence="21">
        <text>L-threonyl-[protein] + ATP = O-phospho-L-threonyl-[protein] + ADP + H(+)</text>
        <dbReference type="Rhea" id="RHEA:46608"/>
        <dbReference type="Rhea" id="RHEA-COMP:11060"/>
        <dbReference type="Rhea" id="RHEA-COMP:11605"/>
        <dbReference type="ChEBI" id="CHEBI:15378"/>
        <dbReference type="ChEBI" id="CHEBI:30013"/>
        <dbReference type="ChEBI" id="CHEBI:30616"/>
        <dbReference type="ChEBI" id="CHEBI:61977"/>
        <dbReference type="ChEBI" id="CHEBI:456216"/>
        <dbReference type="EC" id="2.7.11.1"/>
    </reaction>
</comment>
<proteinExistence type="inferred from homology"/>
<dbReference type="Gene3D" id="3.80.10.10">
    <property type="entry name" value="Ribonuclease Inhibitor"/>
    <property type="match status" value="3"/>
</dbReference>
<dbReference type="FunFam" id="3.80.10.10:FF:000041">
    <property type="entry name" value="LRR receptor-like serine/threonine-protein kinase ERECTA"/>
    <property type="match status" value="1"/>
</dbReference>
<dbReference type="GO" id="GO:0005886">
    <property type="term" value="C:plasma membrane"/>
    <property type="evidence" value="ECO:0007669"/>
    <property type="project" value="UniProtKB-SubCell"/>
</dbReference>
<keyword evidence="20" id="KW-0325">Glycoprotein</keyword>
<protein>
    <recommendedName>
        <fullName evidence="25">Receptor kinase-like protein Xa21</fullName>
        <ecNumber evidence="5">2.7.11.1</ecNumber>
    </recommendedName>
</protein>
<evidence type="ECO:0000256" key="13">
    <source>
        <dbReference type="ARBA" id="ARBA00022737"/>
    </source>
</evidence>
<keyword evidence="13" id="KW-0677">Repeat</keyword>
<evidence type="ECO:0000256" key="14">
    <source>
        <dbReference type="ARBA" id="ARBA00022741"/>
    </source>
</evidence>
<keyword evidence="17" id="KW-1133">Transmembrane helix</keyword>
<dbReference type="PROSITE" id="PS00107">
    <property type="entry name" value="PROTEIN_KINASE_ATP"/>
    <property type="match status" value="1"/>
</dbReference>
<dbReference type="FunFam" id="3.30.200.20:FF:000432">
    <property type="entry name" value="LRR receptor-like serine/threonine-protein kinase EFR"/>
    <property type="match status" value="1"/>
</dbReference>
<dbReference type="EC" id="2.7.11.1" evidence="5"/>
<evidence type="ECO:0000256" key="18">
    <source>
        <dbReference type="ARBA" id="ARBA00023136"/>
    </source>
</evidence>
<keyword evidence="9" id="KW-0433">Leucine-rich repeat</keyword>
<feature type="chain" id="PRO_5044844647" description="Receptor kinase-like protein Xa21" evidence="27">
    <location>
        <begin position="24"/>
        <end position="914"/>
    </location>
</feature>